<feature type="signal peptide" evidence="1">
    <location>
        <begin position="1"/>
        <end position="21"/>
    </location>
</feature>
<evidence type="ECO:0000313" key="3">
    <source>
        <dbReference type="Proteomes" id="UP001597097"/>
    </source>
</evidence>
<protein>
    <recommendedName>
        <fullName evidence="4">Secreted protein</fullName>
    </recommendedName>
</protein>
<feature type="chain" id="PRO_5045497641" description="Secreted protein" evidence="1">
    <location>
        <begin position="22"/>
        <end position="129"/>
    </location>
</feature>
<accession>A0ABW4GF30</accession>
<gene>
    <name evidence="2" type="ORF">ACFSJ0_28270</name>
</gene>
<proteinExistence type="predicted"/>
<reference evidence="3" key="1">
    <citation type="journal article" date="2019" name="Int. J. Syst. Evol. Microbiol.">
        <title>The Global Catalogue of Microorganisms (GCM) 10K type strain sequencing project: providing services to taxonomists for standard genome sequencing and annotation.</title>
        <authorList>
            <consortium name="The Broad Institute Genomics Platform"/>
            <consortium name="The Broad Institute Genome Sequencing Center for Infectious Disease"/>
            <person name="Wu L."/>
            <person name="Ma J."/>
        </authorList>
    </citation>
    <scope>NUCLEOTIDE SEQUENCE [LARGE SCALE GENOMIC DNA]</scope>
    <source>
        <strain evidence="3">CGMCC 1.15399</strain>
    </source>
</reference>
<comment type="caution">
    <text evidence="2">The sequence shown here is derived from an EMBL/GenBank/DDBJ whole genome shotgun (WGS) entry which is preliminary data.</text>
</comment>
<evidence type="ECO:0008006" key="4">
    <source>
        <dbReference type="Google" id="ProtNLM"/>
    </source>
</evidence>
<name>A0ABW4GF30_9ACTN</name>
<evidence type="ECO:0000256" key="1">
    <source>
        <dbReference type="SAM" id="SignalP"/>
    </source>
</evidence>
<sequence>MRKALLALLGVAMTASALAVASPPAAAAGRWCNASTCIKTYDSGTFHRNVEVQIMVSANMTVHGRVWNSATGWAVNTQVESFSGIRTYIGYTFPNRNFPVGSKLCAQGYQHLGGNNYRTLGLPCVTITR</sequence>
<keyword evidence="1" id="KW-0732">Signal</keyword>
<dbReference type="EMBL" id="JBHUCM010000020">
    <property type="protein sequence ID" value="MFD1540984.1"/>
    <property type="molecule type" value="Genomic_DNA"/>
</dbReference>
<keyword evidence="3" id="KW-1185">Reference proteome</keyword>
<organism evidence="2 3">
    <name type="scientific">Nonomuraea guangzhouensis</name>
    <dbReference type="NCBI Taxonomy" id="1291555"/>
    <lineage>
        <taxon>Bacteria</taxon>
        <taxon>Bacillati</taxon>
        <taxon>Actinomycetota</taxon>
        <taxon>Actinomycetes</taxon>
        <taxon>Streptosporangiales</taxon>
        <taxon>Streptosporangiaceae</taxon>
        <taxon>Nonomuraea</taxon>
    </lineage>
</organism>
<dbReference type="Proteomes" id="UP001597097">
    <property type="component" value="Unassembled WGS sequence"/>
</dbReference>
<evidence type="ECO:0000313" key="2">
    <source>
        <dbReference type="EMBL" id="MFD1540984.1"/>
    </source>
</evidence>
<dbReference type="RefSeq" id="WP_219532418.1">
    <property type="nucleotide sequence ID" value="NZ_JAHKRM010000014.1"/>
</dbReference>